<dbReference type="EMBL" id="CP150951">
    <property type="protein sequence ID" value="WZC48226.1"/>
    <property type="molecule type" value="Genomic_DNA"/>
</dbReference>
<dbReference type="Proteomes" id="UP001440612">
    <property type="component" value="Chromosome"/>
</dbReference>
<sequence>MTRLDWPGLMYAGLAILRLRPAEFWALTPAELQMMLGLTSKESPMDRSRLDALARAFPDKIED</sequence>
<proteinExistence type="predicted"/>
<dbReference type="InterPro" id="IPR011739">
    <property type="entry name" value="GTA_rcc01693"/>
</dbReference>
<dbReference type="NCBIfam" id="TIGR02216">
    <property type="entry name" value="phage_TIGR02216"/>
    <property type="match status" value="1"/>
</dbReference>
<dbReference type="InterPro" id="IPR019056">
    <property type="entry name" value="Phage_TAC_6"/>
</dbReference>
<gene>
    <name evidence="1" type="ORF">AABB29_15325</name>
</gene>
<dbReference type="Pfam" id="PF09550">
    <property type="entry name" value="Phage_TAC_6"/>
    <property type="match status" value="1"/>
</dbReference>
<accession>A0ABZ2V4F1</accession>
<protein>
    <submittedName>
        <fullName evidence="1">Rcc01693 family protein</fullName>
    </submittedName>
</protein>
<reference evidence="2" key="1">
    <citation type="submission" date="2024-04" db="EMBL/GenBank/DDBJ databases">
        <title>Phylogenomic analyses of a clade within the roseobacter group suggest taxonomic reassignments of species of the genera Aestuariivita, Citreicella, Loktanella, Nautella, Pelagibaca, Ruegeria, Thalassobius, Thiobacimonas and Tropicibacter, and the proposal o.</title>
        <authorList>
            <person name="Jeon C.O."/>
        </authorList>
    </citation>
    <scope>NUCLEOTIDE SEQUENCE [LARGE SCALE GENOMIC DNA]</scope>
    <source>
        <strain evidence="2">BS5-3</strain>
    </source>
</reference>
<dbReference type="RefSeq" id="WP_341366345.1">
    <property type="nucleotide sequence ID" value="NZ_CP150951.2"/>
</dbReference>
<keyword evidence="2" id="KW-1185">Reference proteome</keyword>
<name>A0ABZ2V4F1_9RHOB</name>
<evidence type="ECO:0000313" key="2">
    <source>
        <dbReference type="Proteomes" id="UP001440612"/>
    </source>
</evidence>
<evidence type="ECO:0000313" key="1">
    <source>
        <dbReference type="EMBL" id="WZC48226.1"/>
    </source>
</evidence>
<organism evidence="1 2">
    <name type="scientific">Yoonia phaeophyticola</name>
    <dbReference type="NCBI Taxonomy" id="3137369"/>
    <lineage>
        <taxon>Bacteria</taxon>
        <taxon>Pseudomonadati</taxon>
        <taxon>Pseudomonadota</taxon>
        <taxon>Alphaproteobacteria</taxon>
        <taxon>Rhodobacterales</taxon>
        <taxon>Paracoccaceae</taxon>
        <taxon>Yoonia</taxon>
    </lineage>
</organism>